<dbReference type="SUPFAM" id="SSF103473">
    <property type="entry name" value="MFS general substrate transporter"/>
    <property type="match status" value="1"/>
</dbReference>
<feature type="transmembrane region" description="Helical" evidence="4">
    <location>
        <begin position="245"/>
        <end position="270"/>
    </location>
</feature>
<keyword evidence="4" id="KW-0812">Transmembrane</keyword>
<feature type="transmembrane region" description="Helical" evidence="4">
    <location>
        <begin position="311"/>
        <end position="333"/>
    </location>
</feature>
<dbReference type="eggNOG" id="KOG2504">
    <property type="taxonomic scope" value="Eukaryota"/>
</dbReference>
<keyword evidence="7" id="KW-1185">Reference proteome</keyword>
<sequence>MAAGRLAALLLLYGASLAVRVADRERGWLHMTRRTEEEEDSFAEDEQFGMLRSRATSGKDGQRALRMNRSESFCSKHDPEKDLTHDGTHVNPWPETPDGDIEHAIEEAEEDRPVAKAEKTTTTLANTLTRTITGRSAASSWADPGPPPDGGLTAWTQVLCAHLTIFTTFGFTTSFGVYQTYYETNLGIAPSTISWIGSIQIFLLFGIGTFTGRATDAGLFRHVYIAGSIIQMVGIFTMAESTKLYQLFLSQAVCLGLANGLQFCPAMALVSTYFVKKRAFVMGIVALGSCTGGIVFPIIVQQCLPTLGFPWTIRIIGFIMLAFNIITISLYRTRLPPRKSGAIVDWESFKETPFALYCVAMFFTFWGLYFAFFYVGSYGRNVLGVSYQQSINLLLTTVCVGFVFRLLPNWLADRVGSLNVMIPFAFICGIMMFGWIGIHALGSLFAFAAIYGSGSAVIQALWPAVIGSLSRDGNLKKSGVRMGMAFTIVSFASLTGPPLAGALIQQNGGSYLYANVWAVLLGGI</sequence>
<name>N1PJI5_DOTSN</name>
<evidence type="ECO:0008006" key="8">
    <source>
        <dbReference type="Google" id="ProtNLM"/>
    </source>
</evidence>
<keyword evidence="4" id="KW-1133">Transmembrane helix</keyword>
<feature type="transmembrane region" description="Helical" evidence="4">
    <location>
        <begin position="419"/>
        <end position="438"/>
    </location>
</feature>
<dbReference type="PANTHER" id="PTHR11360:SF130">
    <property type="entry name" value="MAJOR FACILITATOR SUPERFAMILY (MFS) PROFILE DOMAIN-CONTAINING PROTEIN-RELATED"/>
    <property type="match status" value="1"/>
</dbReference>
<dbReference type="OMA" id="NGLQFCP"/>
<dbReference type="InterPro" id="IPR036259">
    <property type="entry name" value="MFS_trans_sf"/>
</dbReference>
<dbReference type="EMBL" id="KB446541">
    <property type="protein sequence ID" value="EME42279.1"/>
    <property type="molecule type" value="Genomic_DNA"/>
</dbReference>
<evidence type="ECO:0000256" key="5">
    <source>
        <dbReference type="SAM" id="SignalP"/>
    </source>
</evidence>
<dbReference type="PANTHER" id="PTHR11360">
    <property type="entry name" value="MONOCARBOXYLATE TRANSPORTER"/>
    <property type="match status" value="1"/>
</dbReference>
<feature type="transmembrane region" description="Helical" evidence="4">
    <location>
        <begin position="387"/>
        <end position="407"/>
    </location>
</feature>
<dbReference type="HOGENOM" id="CLU_001265_1_1_1"/>
<comment type="similarity">
    <text evidence="2">Belongs to the major facilitator superfamily. Monocarboxylate porter (TC 2.A.1.13) family.</text>
</comment>
<evidence type="ECO:0000256" key="3">
    <source>
        <dbReference type="SAM" id="MobiDB-lite"/>
    </source>
</evidence>
<reference evidence="6 7" key="2">
    <citation type="journal article" date="2012" name="PLoS Pathog.">
        <title>Diverse lifestyles and strategies of plant pathogenesis encoded in the genomes of eighteen Dothideomycetes fungi.</title>
        <authorList>
            <person name="Ohm R.A."/>
            <person name="Feau N."/>
            <person name="Henrissat B."/>
            <person name="Schoch C.L."/>
            <person name="Horwitz B.A."/>
            <person name="Barry K.W."/>
            <person name="Condon B.J."/>
            <person name="Copeland A.C."/>
            <person name="Dhillon B."/>
            <person name="Glaser F."/>
            <person name="Hesse C.N."/>
            <person name="Kosti I."/>
            <person name="LaButti K."/>
            <person name="Lindquist E.A."/>
            <person name="Lucas S."/>
            <person name="Salamov A.A."/>
            <person name="Bradshaw R.E."/>
            <person name="Ciuffetti L."/>
            <person name="Hamelin R.C."/>
            <person name="Kema G.H.J."/>
            <person name="Lawrence C."/>
            <person name="Scott J.A."/>
            <person name="Spatafora J.W."/>
            <person name="Turgeon B.G."/>
            <person name="de Wit P.J.G.M."/>
            <person name="Zhong S."/>
            <person name="Goodwin S.B."/>
            <person name="Grigoriev I.V."/>
        </authorList>
    </citation>
    <scope>NUCLEOTIDE SEQUENCE [LARGE SCALE GENOMIC DNA]</scope>
    <source>
        <strain evidence="7">NZE10 / CBS 128990</strain>
    </source>
</reference>
<organism evidence="6 7">
    <name type="scientific">Dothistroma septosporum (strain NZE10 / CBS 128990)</name>
    <name type="common">Red band needle blight fungus</name>
    <name type="synonym">Mycosphaerella pini</name>
    <dbReference type="NCBI Taxonomy" id="675120"/>
    <lineage>
        <taxon>Eukaryota</taxon>
        <taxon>Fungi</taxon>
        <taxon>Dikarya</taxon>
        <taxon>Ascomycota</taxon>
        <taxon>Pezizomycotina</taxon>
        <taxon>Dothideomycetes</taxon>
        <taxon>Dothideomycetidae</taxon>
        <taxon>Mycosphaerellales</taxon>
        <taxon>Mycosphaerellaceae</taxon>
        <taxon>Dothistroma</taxon>
    </lineage>
</organism>
<keyword evidence="4" id="KW-0472">Membrane</keyword>
<feature type="region of interest" description="Disordered" evidence="3">
    <location>
        <begin position="72"/>
        <end position="95"/>
    </location>
</feature>
<dbReference type="Pfam" id="PF07690">
    <property type="entry name" value="MFS_1"/>
    <property type="match status" value="1"/>
</dbReference>
<feature type="transmembrane region" description="Helical" evidence="4">
    <location>
        <begin position="483"/>
        <end position="504"/>
    </location>
</feature>
<dbReference type="InterPro" id="IPR011701">
    <property type="entry name" value="MFS"/>
</dbReference>
<accession>N1PJI5</accession>
<feature type="transmembrane region" description="Helical" evidence="4">
    <location>
        <begin position="279"/>
        <end position="299"/>
    </location>
</feature>
<evidence type="ECO:0000313" key="6">
    <source>
        <dbReference type="EMBL" id="EME42279.1"/>
    </source>
</evidence>
<evidence type="ECO:0000313" key="7">
    <source>
        <dbReference type="Proteomes" id="UP000016933"/>
    </source>
</evidence>
<feature type="transmembrane region" description="Helical" evidence="4">
    <location>
        <begin position="354"/>
        <end position="375"/>
    </location>
</feature>
<evidence type="ECO:0000256" key="2">
    <source>
        <dbReference type="ARBA" id="ARBA00006727"/>
    </source>
</evidence>
<dbReference type="GO" id="GO:0022857">
    <property type="term" value="F:transmembrane transporter activity"/>
    <property type="evidence" value="ECO:0007669"/>
    <property type="project" value="InterPro"/>
</dbReference>
<evidence type="ECO:0000256" key="4">
    <source>
        <dbReference type="SAM" id="Phobius"/>
    </source>
</evidence>
<feature type="signal peptide" evidence="5">
    <location>
        <begin position="1"/>
        <end position="18"/>
    </location>
</feature>
<dbReference type="InterPro" id="IPR050327">
    <property type="entry name" value="Proton-linked_MCT"/>
</dbReference>
<feature type="compositionally biased region" description="Basic and acidic residues" evidence="3">
    <location>
        <begin position="74"/>
        <end position="88"/>
    </location>
</feature>
<keyword evidence="5" id="KW-0732">Signal</keyword>
<proteinExistence type="inferred from homology"/>
<feature type="transmembrane region" description="Helical" evidence="4">
    <location>
        <begin position="219"/>
        <end position="239"/>
    </location>
</feature>
<feature type="chain" id="PRO_5004109152" description="Major facilitator superfamily (MFS) profile domain-containing protein" evidence="5">
    <location>
        <begin position="19"/>
        <end position="524"/>
    </location>
</feature>
<feature type="transmembrane region" description="Helical" evidence="4">
    <location>
        <begin position="193"/>
        <end position="212"/>
    </location>
</feature>
<dbReference type="GO" id="GO:0016020">
    <property type="term" value="C:membrane"/>
    <property type="evidence" value="ECO:0007669"/>
    <property type="project" value="UniProtKB-SubCell"/>
</dbReference>
<dbReference type="OrthoDB" id="6499973at2759"/>
<dbReference type="Proteomes" id="UP000016933">
    <property type="component" value="Unassembled WGS sequence"/>
</dbReference>
<feature type="transmembrane region" description="Helical" evidence="4">
    <location>
        <begin position="444"/>
        <end position="462"/>
    </location>
</feature>
<reference evidence="7" key="1">
    <citation type="journal article" date="2012" name="PLoS Genet.">
        <title>The genomes of the fungal plant pathogens Cladosporium fulvum and Dothistroma septosporum reveal adaptation to different hosts and lifestyles but also signatures of common ancestry.</title>
        <authorList>
            <person name="de Wit P.J.G.M."/>
            <person name="van der Burgt A."/>
            <person name="Oekmen B."/>
            <person name="Stergiopoulos I."/>
            <person name="Abd-Elsalam K.A."/>
            <person name="Aerts A.L."/>
            <person name="Bahkali A.H."/>
            <person name="Beenen H.G."/>
            <person name="Chettri P."/>
            <person name="Cox M.P."/>
            <person name="Datema E."/>
            <person name="de Vries R.P."/>
            <person name="Dhillon B."/>
            <person name="Ganley A.R."/>
            <person name="Griffiths S.A."/>
            <person name="Guo Y."/>
            <person name="Hamelin R.C."/>
            <person name="Henrissat B."/>
            <person name="Kabir M.S."/>
            <person name="Jashni M.K."/>
            <person name="Kema G."/>
            <person name="Klaubauf S."/>
            <person name="Lapidus A."/>
            <person name="Levasseur A."/>
            <person name="Lindquist E."/>
            <person name="Mehrabi R."/>
            <person name="Ohm R.A."/>
            <person name="Owen T.J."/>
            <person name="Salamov A."/>
            <person name="Schwelm A."/>
            <person name="Schijlen E."/>
            <person name="Sun H."/>
            <person name="van den Burg H.A."/>
            <person name="van Ham R.C.H.J."/>
            <person name="Zhang S."/>
            <person name="Goodwin S.B."/>
            <person name="Grigoriev I.V."/>
            <person name="Collemare J."/>
            <person name="Bradshaw R.E."/>
        </authorList>
    </citation>
    <scope>NUCLEOTIDE SEQUENCE [LARGE SCALE GENOMIC DNA]</scope>
    <source>
        <strain evidence="7">NZE10 / CBS 128990</strain>
    </source>
</reference>
<protein>
    <recommendedName>
        <fullName evidence="8">Major facilitator superfamily (MFS) profile domain-containing protein</fullName>
    </recommendedName>
</protein>
<gene>
    <name evidence="6" type="ORF">DOTSEDRAFT_36184</name>
</gene>
<dbReference type="Gene3D" id="1.20.1250.20">
    <property type="entry name" value="MFS general substrate transporter like domains"/>
    <property type="match status" value="2"/>
</dbReference>
<dbReference type="AlphaFoldDB" id="N1PJI5"/>
<evidence type="ECO:0000256" key="1">
    <source>
        <dbReference type="ARBA" id="ARBA00004141"/>
    </source>
</evidence>
<comment type="subcellular location">
    <subcellularLocation>
        <location evidence="1">Membrane</location>
        <topology evidence="1">Multi-pass membrane protein</topology>
    </subcellularLocation>
</comment>